<sequence>MGFILKKASFLKKQIYRSLLTDLKNNIDVTTMPQIKADRLIDLFCTYLANYTDVKRVNDIDDHRIEGYLKYLTENHKRLGMNLKEIKISMQLLEEALEMKIDQSLVDFSLSNTSLWNKL</sequence>
<proteinExistence type="predicted"/>
<accession>A0ABU6P094</accession>
<gene>
    <name evidence="1" type="ORF">P9271_15915</name>
</gene>
<protein>
    <submittedName>
        <fullName evidence="1">Swarming motility protein SwrAA</fullName>
    </submittedName>
</protein>
<organism evidence="1 2">
    <name type="scientific">Metabacillus fastidiosus</name>
    <dbReference type="NCBI Taxonomy" id="1458"/>
    <lineage>
        <taxon>Bacteria</taxon>
        <taxon>Bacillati</taxon>
        <taxon>Bacillota</taxon>
        <taxon>Bacilli</taxon>
        <taxon>Bacillales</taxon>
        <taxon>Bacillaceae</taxon>
        <taxon>Metabacillus</taxon>
    </lineage>
</organism>
<reference evidence="1 2" key="1">
    <citation type="submission" date="2023-03" db="EMBL/GenBank/DDBJ databases">
        <title>Bacillus Genome Sequencing.</title>
        <authorList>
            <person name="Dunlap C."/>
        </authorList>
    </citation>
    <scope>NUCLEOTIDE SEQUENCE [LARGE SCALE GENOMIC DNA]</scope>
    <source>
        <strain evidence="1 2">NRS-1717</strain>
    </source>
</reference>
<evidence type="ECO:0000313" key="2">
    <source>
        <dbReference type="Proteomes" id="UP001342826"/>
    </source>
</evidence>
<dbReference type="Proteomes" id="UP001342826">
    <property type="component" value="Unassembled WGS sequence"/>
</dbReference>
<keyword evidence="2" id="KW-1185">Reference proteome</keyword>
<comment type="caution">
    <text evidence="1">The sequence shown here is derived from an EMBL/GenBank/DDBJ whole genome shotgun (WGS) entry which is preliminary data.</text>
</comment>
<evidence type="ECO:0000313" key="1">
    <source>
        <dbReference type="EMBL" id="MED4402792.1"/>
    </source>
</evidence>
<dbReference type="RefSeq" id="WP_066225054.1">
    <property type="nucleotide sequence ID" value="NZ_JARTFS010000013.1"/>
</dbReference>
<name>A0ABU6P094_9BACI</name>
<dbReference type="EMBL" id="JARTFS010000013">
    <property type="protein sequence ID" value="MED4402792.1"/>
    <property type="molecule type" value="Genomic_DNA"/>
</dbReference>
<dbReference type="Pfam" id="PF17423">
    <property type="entry name" value="SwrA"/>
    <property type="match status" value="1"/>
</dbReference>
<dbReference type="InterPro" id="IPR035388">
    <property type="entry name" value="SwrA"/>
</dbReference>